<gene>
    <name evidence="1" type="ORF">J1605_015281</name>
</gene>
<evidence type="ECO:0000313" key="2">
    <source>
        <dbReference type="Proteomes" id="UP001159641"/>
    </source>
</evidence>
<dbReference type="Proteomes" id="UP001159641">
    <property type="component" value="Unassembled WGS sequence"/>
</dbReference>
<organism evidence="1 2">
    <name type="scientific">Eschrichtius robustus</name>
    <name type="common">California gray whale</name>
    <name type="synonym">Eschrichtius gibbosus</name>
    <dbReference type="NCBI Taxonomy" id="9764"/>
    <lineage>
        <taxon>Eukaryota</taxon>
        <taxon>Metazoa</taxon>
        <taxon>Chordata</taxon>
        <taxon>Craniata</taxon>
        <taxon>Vertebrata</taxon>
        <taxon>Euteleostomi</taxon>
        <taxon>Mammalia</taxon>
        <taxon>Eutheria</taxon>
        <taxon>Laurasiatheria</taxon>
        <taxon>Artiodactyla</taxon>
        <taxon>Whippomorpha</taxon>
        <taxon>Cetacea</taxon>
        <taxon>Mysticeti</taxon>
        <taxon>Eschrichtiidae</taxon>
        <taxon>Eschrichtius</taxon>
    </lineage>
</organism>
<keyword evidence="2" id="KW-1185">Reference proteome</keyword>
<sequence length="122" mass="13561">MEDSCFHDSVFTRCYHFEVIRLEFLLLQGQLFLRIPVFRAKFTVSFENCYARCLHNGLGGRGSADGGGGSCGGIAGLRLRKASCAHGEDCPERCNSVEEERQVLEWEGWASARSVDPSSVIR</sequence>
<dbReference type="EMBL" id="JAIQCJ010002358">
    <property type="protein sequence ID" value="KAJ8776692.1"/>
    <property type="molecule type" value="Genomic_DNA"/>
</dbReference>
<name>A0AB34GC79_ESCRO</name>
<proteinExistence type="predicted"/>
<comment type="caution">
    <text evidence="1">The sequence shown here is derived from an EMBL/GenBank/DDBJ whole genome shotgun (WGS) entry which is preliminary data.</text>
</comment>
<reference evidence="1 2" key="1">
    <citation type="submission" date="2022-11" db="EMBL/GenBank/DDBJ databases">
        <title>Whole genome sequence of Eschrichtius robustus ER-17-0199.</title>
        <authorList>
            <person name="Bruniche-Olsen A."/>
            <person name="Black A.N."/>
            <person name="Fields C.J."/>
            <person name="Walden K."/>
            <person name="Dewoody J.A."/>
        </authorList>
    </citation>
    <scope>NUCLEOTIDE SEQUENCE [LARGE SCALE GENOMIC DNA]</scope>
    <source>
        <strain evidence="1">ER-17-0199</strain>
        <tissue evidence="1">Blubber</tissue>
    </source>
</reference>
<protein>
    <submittedName>
        <fullName evidence="1">Uncharacterized protein</fullName>
    </submittedName>
</protein>
<accession>A0AB34GC79</accession>
<evidence type="ECO:0000313" key="1">
    <source>
        <dbReference type="EMBL" id="KAJ8776692.1"/>
    </source>
</evidence>
<dbReference type="AlphaFoldDB" id="A0AB34GC79"/>